<feature type="chain" id="PRO_5029540675" description="Inverse autotransporter beta-domain domain-containing protein" evidence="1">
    <location>
        <begin position="30"/>
        <end position="287"/>
    </location>
</feature>
<keyword evidence="1" id="KW-0732">Signal</keyword>
<feature type="signal peptide" evidence="1">
    <location>
        <begin position="1"/>
        <end position="29"/>
    </location>
</feature>
<evidence type="ECO:0008006" key="4">
    <source>
        <dbReference type="Google" id="ProtNLM"/>
    </source>
</evidence>
<dbReference type="EMBL" id="VWMK01000002">
    <property type="protein sequence ID" value="KAA3769401.1"/>
    <property type="molecule type" value="Genomic_DNA"/>
</dbReference>
<proteinExistence type="predicted"/>
<sequence>MIQKADISCLSIRLGMFLLLISVSLSLSAQEDSTHMINDSIHTSSRTSFKLLPPDPFMERATYPLYPSDAYPYKPMNHPPEISLKKEIYLPYYTNPSPIFRGDYQTDGIIKQFRHGAFFGSGTQTSLPGIGRFNNASLGYQHVLNPKLALQLSVNAMKINMSHISGQAFSTSGALLYHPSDQVTLKFFGSYDIGNSYGMSTHRYGATMSVDMSDRFSMEVGAQRYYNAMRGRWETVPIVIPYYRFEKFKLGLDVGGLIYEILREVVFDKQNSSGPTLAPPRFSIPIR</sequence>
<organism evidence="2 3">
    <name type="scientific">Bacteroides salyersiae</name>
    <dbReference type="NCBI Taxonomy" id="291644"/>
    <lineage>
        <taxon>Bacteria</taxon>
        <taxon>Pseudomonadati</taxon>
        <taxon>Bacteroidota</taxon>
        <taxon>Bacteroidia</taxon>
        <taxon>Bacteroidales</taxon>
        <taxon>Bacteroidaceae</taxon>
        <taxon>Bacteroides</taxon>
    </lineage>
</organism>
<dbReference type="AlphaFoldDB" id="A0A7J4XN09"/>
<reference evidence="2 3" key="1">
    <citation type="journal article" date="2019" name="Nat. Med.">
        <title>A library of human gut bacterial isolates paired with longitudinal multiomics data enables mechanistic microbiome research.</title>
        <authorList>
            <person name="Poyet M."/>
            <person name="Groussin M."/>
            <person name="Gibbons S.M."/>
            <person name="Avila-Pacheco J."/>
            <person name="Jiang X."/>
            <person name="Kearney S.M."/>
            <person name="Perrotta A.R."/>
            <person name="Berdy B."/>
            <person name="Zhao S."/>
            <person name="Lieberman T.D."/>
            <person name="Swanson P.K."/>
            <person name="Smith M."/>
            <person name="Roesemann S."/>
            <person name="Alexander J.E."/>
            <person name="Rich S.A."/>
            <person name="Livny J."/>
            <person name="Vlamakis H."/>
            <person name="Clish C."/>
            <person name="Bullock K."/>
            <person name="Deik A."/>
            <person name="Scott J."/>
            <person name="Pierce K.A."/>
            <person name="Xavier R.J."/>
            <person name="Alm E.J."/>
        </authorList>
    </citation>
    <scope>NUCLEOTIDE SEQUENCE [LARGE SCALE GENOMIC DNA]</scope>
    <source>
        <strain evidence="2 3">BIOML-A10</strain>
    </source>
</reference>
<name>A0A7J4XN09_9BACE</name>
<evidence type="ECO:0000313" key="3">
    <source>
        <dbReference type="Proteomes" id="UP000422221"/>
    </source>
</evidence>
<evidence type="ECO:0000256" key="1">
    <source>
        <dbReference type="SAM" id="SignalP"/>
    </source>
</evidence>
<protein>
    <recommendedName>
        <fullName evidence="4">Inverse autotransporter beta-domain domain-containing protein</fullName>
    </recommendedName>
</protein>
<dbReference type="Proteomes" id="UP000422221">
    <property type="component" value="Unassembled WGS sequence"/>
</dbReference>
<gene>
    <name evidence="2" type="ORF">F3F73_02975</name>
</gene>
<evidence type="ECO:0000313" key="2">
    <source>
        <dbReference type="EMBL" id="KAA3769401.1"/>
    </source>
</evidence>
<accession>A0A7J4XN09</accession>
<dbReference type="RefSeq" id="WP_130058594.1">
    <property type="nucleotide sequence ID" value="NZ_CP081899.1"/>
</dbReference>
<comment type="caution">
    <text evidence="2">The sequence shown here is derived from an EMBL/GenBank/DDBJ whole genome shotgun (WGS) entry which is preliminary data.</text>
</comment>